<name>A0A9P8C4E4_9HELO</name>
<feature type="non-terminal residue" evidence="2">
    <location>
        <position position="1"/>
    </location>
</feature>
<accession>A0A9P8C4E4</accession>
<dbReference type="PANTHER" id="PTHR33112">
    <property type="entry name" value="DOMAIN PROTEIN, PUTATIVE-RELATED"/>
    <property type="match status" value="1"/>
</dbReference>
<feature type="domain" description="Heterokaryon incompatibility" evidence="1">
    <location>
        <begin position="5"/>
        <end position="86"/>
    </location>
</feature>
<dbReference type="OrthoDB" id="3563405at2759"/>
<dbReference type="AlphaFoldDB" id="A0A9P8C4E4"/>
<evidence type="ECO:0000313" key="3">
    <source>
        <dbReference type="Proteomes" id="UP000824998"/>
    </source>
</evidence>
<comment type="caution">
    <text evidence="2">The sequence shown here is derived from an EMBL/GenBank/DDBJ whole genome shotgun (WGS) entry which is preliminary data.</text>
</comment>
<dbReference type="PANTHER" id="PTHR33112:SF16">
    <property type="entry name" value="HETEROKARYON INCOMPATIBILITY DOMAIN-CONTAINING PROTEIN"/>
    <property type="match status" value="1"/>
</dbReference>
<reference evidence="2" key="1">
    <citation type="journal article" date="2021" name="IMA Fungus">
        <title>Genomic characterization of three marine fungi, including Emericellopsis atlantica sp. nov. with signatures of a generalist lifestyle and marine biomass degradation.</title>
        <authorList>
            <person name="Hagestad O.C."/>
            <person name="Hou L."/>
            <person name="Andersen J.H."/>
            <person name="Hansen E.H."/>
            <person name="Altermark B."/>
            <person name="Li C."/>
            <person name="Kuhnert E."/>
            <person name="Cox R.J."/>
            <person name="Crous P.W."/>
            <person name="Spatafora J.W."/>
            <person name="Lail K."/>
            <person name="Amirebrahimi M."/>
            <person name="Lipzen A."/>
            <person name="Pangilinan J."/>
            <person name="Andreopoulos W."/>
            <person name="Hayes R.D."/>
            <person name="Ng V."/>
            <person name="Grigoriev I.V."/>
            <person name="Jackson S.A."/>
            <person name="Sutton T.D.S."/>
            <person name="Dobson A.D.W."/>
            <person name="Rama T."/>
        </authorList>
    </citation>
    <scope>NUCLEOTIDE SEQUENCE</scope>
    <source>
        <strain evidence="2">TRa018bII</strain>
    </source>
</reference>
<gene>
    <name evidence="2" type="ORF">BJ875DRAFT_513129</name>
</gene>
<dbReference type="InterPro" id="IPR010730">
    <property type="entry name" value="HET"/>
</dbReference>
<organism evidence="2 3">
    <name type="scientific">Amylocarpus encephaloides</name>
    <dbReference type="NCBI Taxonomy" id="45428"/>
    <lineage>
        <taxon>Eukaryota</taxon>
        <taxon>Fungi</taxon>
        <taxon>Dikarya</taxon>
        <taxon>Ascomycota</taxon>
        <taxon>Pezizomycotina</taxon>
        <taxon>Leotiomycetes</taxon>
        <taxon>Helotiales</taxon>
        <taxon>Helotiales incertae sedis</taxon>
        <taxon>Amylocarpus</taxon>
    </lineage>
</organism>
<sequence length="91" mass="10013">TTKSNISSHYQAIPLASVAESIRDVALLCRGLKPSHLWVDTLCLIQDDKDCCLQYSVEMPDIYQNSYLTIAAEEPSSCKFGFLGSKSVQGL</sequence>
<proteinExistence type="predicted"/>
<dbReference type="Proteomes" id="UP000824998">
    <property type="component" value="Unassembled WGS sequence"/>
</dbReference>
<dbReference type="EMBL" id="MU251517">
    <property type="protein sequence ID" value="KAG9233067.1"/>
    <property type="molecule type" value="Genomic_DNA"/>
</dbReference>
<protein>
    <recommendedName>
        <fullName evidence="1">Heterokaryon incompatibility domain-containing protein</fullName>
    </recommendedName>
</protein>
<keyword evidence="3" id="KW-1185">Reference proteome</keyword>
<evidence type="ECO:0000313" key="2">
    <source>
        <dbReference type="EMBL" id="KAG9233067.1"/>
    </source>
</evidence>
<evidence type="ECO:0000259" key="1">
    <source>
        <dbReference type="Pfam" id="PF06985"/>
    </source>
</evidence>
<dbReference type="Pfam" id="PF06985">
    <property type="entry name" value="HET"/>
    <property type="match status" value="1"/>
</dbReference>